<name>A0AAP0GTY7_9ASTR</name>
<dbReference type="CDD" id="cd09272">
    <property type="entry name" value="RNase_HI_RT_Ty1"/>
    <property type="match status" value="1"/>
</dbReference>
<dbReference type="InterPro" id="IPR013103">
    <property type="entry name" value="RVT_2"/>
</dbReference>
<evidence type="ECO:0000313" key="3">
    <source>
        <dbReference type="Proteomes" id="UP001408789"/>
    </source>
</evidence>
<dbReference type="Proteomes" id="UP001408789">
    <property type="component" value="Unassembled WGS sequence"/>
</dbReference>
<dbReference type="AlphaFoldDB" id="A0AAP0GTY7"/>
<gene>
    <name evidence="2" type="ORF">SSX86_018894</name>
</gene>
<dbReference type="PANTHER" id="PTHR11439">
    <property type="entry name" value="GAG-POL-RELATED RETROTRANSPOSON"/>
    <property type="match status" value="1"/>
</dbReference>
<protein>
    <recommendedName>
        <fullName evidence="1">Reverse transcriptase Ty1/copia-type domain-containing protein</fullName>
    </recommendedName>
</protein>
<evidence type="ECO:0000313" key="2">
    <source>
        <dbReference type="EMBL" id="KAK9061711.1"/>
    </source>
</evidence>
<accession>A0AAP0GTY7</accession>
<dbReference type="SUPFAM" id="SSF56672">
    <property type="entry name" value="DNA/RNA polymerases"/>
    <property type="match status" value="1"/>
</dbReference>
<evidence type="ECO:0000259" key="1">
    <source>
        <dbReference type="Pfam" id="PF07727"/>
    </source>
</evidence>
<comment type="caution">
    <text evidence="2">The sequence shown here is derived from an EMBL/GenBank/DDBJ whole genome shotgun (WGS) entry which is preliminary data.</text>
</comment>
<organism evidence="2 3">
    <name type="scientific">Deinandra increscens subsp. villosa</name>
    <dbReference type="NCBI Taxonomy" id="3103831"/>
    <lineage>
        <taxon>Eukaryota</taxon>
        <taxon>Viridiplantae</taxon>
        <taxon>Streptophyta</taxon>
        <taxon>Embryophyta</taxon>
        <taxon>Tracheophyta</taxon>
        <taxon>Spermatophyta</taxon>
        <taxon>Magnoliopsida</taxon>
        <taxon>eudicotyledons</taxon>
        <taxon>Gunneridae</taxon>
        <taxon>Pentapetalae</taxon>
        <taxon>asterids</taxon>
        <taxon>campanulids</taxon>
        <taxon>Asterales</taxon>
        <taxon>Asteraceae</taxon>
        <taxon>Asteroideae</taxon>
        <taxon>Heliantheae alliance</taxon>
        <taxon>Madieae</taxon>
        <taxon>Madiinae</taxon>
        <taxon>Deinandra</taxon>
    </lineage>
</organism>
<reference evidence="2 3" key="1">
    <citation type="submission" date="2024-04" db="EMBL/GenBank/DDBJ databases">
        <title>The reference genome of an endangered Asteraceae, Deinandra increscens subsp. villosa, native to the Central Coast of California.</title>
        <authorList>
            <person name="Guilliams M."/>
            <person name="Hasenstab-Lehman K."/>
            <person name="Meyer R."/>
            <person name="Mcevoy S."/>
        </authorList>
    </citation>
    <scope>NUCLEOTIDE SEQUENCE [LARGE SCALE GENOMIC DNA]</scope>
    <source>
        <tissue evidence="2">Leaf</tissue>
    </source>
</reference>
<sequence>MQAEFDALQATNTWLVVDLPPDKKPIKCKWVYKLKYHADGTLERHKARLVVRGDTQKEGIDYTETFSPVVKMTTIRALVATAVKLKWDMFQLDVNNAFLHGSLDEEIYMSPPPGMNLDSPGKVLKLQKSLYGLKQASRQWYSRLSDALKSKGYVRSPNDYSLFSKTMGSSIVHVAVYVDDILLTGNDHVEMATLKEFLHSTFKIKDLGSLHYFLGLELTHHSHGVSLSQRKFVLDLLQDFPLPASKIVSSPLPANFQLAISDGDPLPDPLQYRRLVGKLNYLTHTRPDLCFAVQFLSQFMQDPRLPHWEAALHTLCYVSQTSSQGLFFNNNSDLKLEAFCDSDWAACPNTRRSVSGYIIFLGGSPISWKSKKHAIVSLSSAEAEYRSMHRVTAELAWLTRLFHEFSLPSMVPIPLKCDSQAAIHIARNPVYHERTKHIDLDCHFVREKVADGLLDLQHVSTNTQLADMLTKSLPGPQHRYLLSKLGLSMPPT</sequence>
<dbReference type="InterPro" id="IPR043502">
    <property type="entry name" value="DNA/RNA_pol_sf"/>
</dbReference>
<keyword evidence="3" id="KW-1185">Reference proteome</keyword>
<dbReference type="PANTHER" id="PTHR11439:SF469">
    <property type="entry name" value="REVERSE TRANSCRIPTASE TY1_COPIA-TYPE DOMAIN-CONTAINING PROTEIN"/>
    <property type="match status" value="1"/>
</dbReference>
<dbReference type="EMBL" id="JBCNJP010000019">
    <property type="protein sequence ID" value="KAK9061711.1"/>
    <property type="molecule type" value="Genomic_DNA"/>
</dbReference>
<dbReference type="Pfam" id="PF07727">
    <property type="entry name" value="RVT_2"/>
    <property type="match status" value="1"/>
</dbReference>
<proteinExistence type="predicted"/>
<feature type="domain" description="Reverse transcriptase Ty1/copia-type" evidence="1">
    <location>
        <begin position="12"/>
        <end position="251"/>
    </location>
</feature>